<keyword evidence="1" id="KW-0472">Membrane</keyword>
<dbReference type="GeneID" id="25914757"/>
<evidence type="ECO:0000313" key="4">
    <source>
        <dbReference type="Proteomes" id="UP000054560"/>
    </source>
</evidence>
<name>A0A0L0F8Z4_9EUKA</name>
<dbReference type="EMBL" id="KQ245949">
    <property type="protein sequence ID" value="KNC73190.1"/>
    <property type="molecule type" value="Genomic_DNA"/>
</dbReference>
<feature type="transmembrane region" description="Helical" evidence="1">
    <location>
        <begin position="50"/>
        <end position="68"/>
    </location>
</feature>
<evidence type="ECO:0000259" key="2">
    <source>
        <dbReference type="Pfam" id="PF10277"/>
    </source>
</evidence>
<protein>
    <recommendedName>
        <fullName evidence="2">CWH43-like N-terminal domain-containing protein</fullName>
    </recommendedName>
</protein>
<sequence length="72" mass="8210">SNENHDIHEASTILFMVTSAVHQWLHIRLYRLSIPGAMVQLQARSYAWKIKACAAFDLGAITMVILYIKHNT</sequence>
<gene>
    <name evidence="3" type="ORF">SARC_14253</name>
</gene>
<feature type="non-terminal residue" evidence="3">
    <location>
        <position position="1"/>
    </location>
</feature>
<organism evidence="3 4">
    <name type="scientific">Sphaeroforma arctica JP610</name>
    <dbReference type="NCBI Taxonomy" id="667725"/>
    <lineage>
        <taxon>Eukaryota</taxon>
        <taxon>Ichthyosporea</taxon>
        <taxon>Ichthyophonida</taxon>
        <taxon>Sphaeroforma</taxon>
    </lineage>
</organism>
<evidence type="ECO:0000256" key="1">
    <source>
        <dbReference type="SAM" id="Phobius"/>
    </source>
</evidence>
<keyword evidence="4" id="KW-1185">Reference proteome</keyword>
<dbReference type="AlphaFoldDB" id="A0A0L0F8Z4"/>
<dbReference type="Pfam" id="PF10277">
    <property type="entry name" value="Frag1"/>
    <property type="match status" value="1"/>
</dbReference>
<proteinExistence type="predicted"/>
<reference evidence="3 4" key="1">
    <citation type="submission" date="2011-02" db="EMBL/GenBank/DDBJ databases">
        <title>The Genome Sequence of Sphaeroforma arctica JP610.</title>
        <authorList>
            <consortium name="The Broad Institute Genome Sequencing Platform"/>
            <person name="Russ C."/>
            <person name="Cuomo C."/>
            <person name="Young S.K."/>
            <person name="Zeng Q."/>
            <person name="Gargeya S."/>
            <person name="Alvarado L."/>
            <person name="Berlin A."/>
            <person name="Chapman S.B."/>
            <person name="Chen Z."/>
            <person name="Freedman E."/>
            <person name="Gellesch M."/>
            <person name="Goldberg J."/>
            <person name="Griggs A."/>
            <person name="Gujja S."/>
            <person name="Heilman E."/>
            <person name="Heiman D."/>
            <person name="Howarth C."/>
            <person name="Mehta T."/>
            <person name="Neiman D."/>
            <person name="Pearson M."/>
            <person name="Roberts A."/>
            <person name="Saif S."/>
            <person name="Shea T."/>
            <person name="Shenoy N."/>
            <person name="Sisk P."/>
            <person name="Stolte C."/>
            <person name="Sykes S."/>
            <person name="White J."/>
            <person name="Yandava C."/>
            <person name="Burger G."/>
            <person name="Gray M.W."/>
            <person name="Holland P.W.H."/>
            <person name="King N."/>
            <person name="Lang F.B.F."/>
            <person name="Roger A.J."/>
            <person name="Ruiz-Trillo I."/>
            <person name="Haas B."/>
            <person name="Nusbaum C."/>
            <person name="Birren B."/>
        </authorList>
    </citation>
    <scope>NUCLEOTIDE SEQUENCE [LARGE SCALE GENOMIC DNA]</scope>
    <source>
        <strain evidence="3 4">JP610</strain>
    </source>
</reference>
<evidence type="ECO:0000313" key="3">
    <source>
        <dbReference type="EMBL" id="KNC73190.1"/>
    </source>
</evidence>
<accession>A0A0L0F8Z4</accession>
<feature type="domain" description="CWH43-like N-terminal" evidence="2">
    <location>
        <begin position="1"/>
        <end position="71"/>
    </location>
</feature>
<feature type="transmembrane region" description="Helical" evidence="1">
    <location>
        <begin position="12"/>
        <end position="30"/>
    </location>
</feature>
<dbReference type="Proteomes" id="UP000054560">
    <property type="component" value="Unassembled WGS sequence"/>
</dbReference>
<dbReference type="InterPro" id="IPR019402">
    <property type="entry name" value="CWH43_N"/>
</dbReference>
<feature type="non-terminal residue" evidence="3">
    <location>
        <position position="72"/>
    </location>
</feature>
<keyword evidence="1" id="KW-0812">Transmembrane</keyword>
<keyword evidence="1" id="KW-1133">Transmembrane helix</keyword>
<dbReference type="RefSeq" id="XP_014147092.1">
    <property type="nucleotide sequence ID" value="XM_014291617.1"/>
</dbReference>